<accession>A0A1C7MIM9</accession>
<sequence length="75" mass="8205">MCVGPIEFNSAQIFERQEHTDPSAWLSAVECYLVLTVRASWTSARKIKPPPALNILQRAGDKPSGQHSAGTRLNG</sequence>
<dbReference type="EMBL" id="LUGG01000003">
    <property type="protein sequence ID" value="OBZ76206.1"/>
    <property type="molecule type" value="Genomic_DNA"/>
</dbReference>
<dbReference type="AlphaFoldDB" id="A0A1C7MIM9"/>
<dbReference type="Proteomes" id="UP000092993">
    <property type="component" value="Unassembled WGS sequence"/>
</dbReference>
<proteinExistence type="predicted"/>
<gene>
    <name evidence="2" type="ORF">A0H81_02971</name>
</gene>
<feature type="compositionally biased region" description="Polar residues" evidence="1">
    <location>
        <begin position="65"/>
        <end position="75"/>
    </location>
</feature>
<evidence type="ECO:0000313" key="3">
    <source>
        <dbReference type="Proteomes" id="UP000092993"/>
    </source>
</evidence>
<organism evidence="2 3">
    <name type="scientific">Grifola frondosa</name>
    <name type="common">Maitake</name>
    <name type="synonym">Polyporus frondosus</name>
    <dbReference type="NCBI Taxonomy" id="5627"/>
    <lineage>
        <taxon>Eukaryota</taxon>
        <taxon>Fungi</taxon>
        <taxon>Dikarya</taxon>
        <taxon>Basidiomycota</taxon>
        <taxon>Agaricomycotina</taxon>
        <taxon>Agaricomycetes</taxon>
        <taxon>Polyporales</taxon>
        <taxon>Grifolaceae</taxon>
        <taxon>Grifola</taxon>
    </lineage>
</organism>
<comment type="caution">
    <text evidence="2">The sequence shown here is derived from an EMBL/GenBank/DDBJ whole genome shotgun (WGS) entry which is preliminary data.</text>
</comment>
<name>A0A1C7MIM9_GRIFR</name>
<feature type="region of interest" description="Disordered" evidence="1">
    <location>
        <begin position="52"/>
        <end position="75"/>
    </location>
</feature>
<protein>
    <submittedName>
        <fullName evidence="2">Uncharacterized protein</fullName>
    </submittedName>
</protein>
<reference evidence="2 3" key="1">
    <citation type="submission" date="2016-03" db="EMBL/GenBank/DDBJ databases">
        <title>Whole genome sequencing of Grifola frondosa 9006-11.</title>
        <authorList>
            <person name="Min B."/>
            <person name="Park H."/>
            <person name="Kim J.-G."/>
            <person name="Cho H."/>
            <person name="Oh Y.-L."/>
            <person name="Kong W.-S."/>
            <person name="Choi I.-G."/>
        </authorList>
    </citation>
    <scope>NUCLEOTIDE SEQUENCE [LARGE SCALE GENOMIC DNA]</scope>
    <source>
        <strain evidence="2 3">9006-11</strain>
    </source>
</reference>
<keyword evidence="3" id="KW-1185">Reference proteome</keyword>
<evidence type="ECO:0000313" key="2">
    <source>
        <dbReference type="EMBL" id="OBZ76206.1"/>
    </source>
</evidence>
<evidence type="ECO:0000256" key="1">
    <source>
        <dbReference type="SAM" id="MobiDB-lite"/>
    </source>
</evidence>